<reference evidence="3" key="1">
    <citation type="submission" date="2017-05" db="EMBL/GenBank/DDBJ databases">
        <authorList>
            <person name="Rodrigo-Torres L."/>
            <person name="Arahal R. D."/>
            <person name="Lucena T."/>
        </authorList>
    </citation>
    <scope>NUCLEOTIDE SEQUENCE [LARGE SCALE GENOMIC DNA]</scope>
    <source>
        <strain evidence="3">CECT 8621</strain>
    </source>
</reference>
<dbReference type="OrthoDB" id="7874348at2"/>
<evidence type="ECO:0000313" key="2">
    <source>
        <dbReference type="EMBL" id="SMX42096.1"/>
    </source>
</evidence>
<keyword evidence="3" id="KW-1185">Reference proteome</keyword>
<organism evidence="2 3">
    <name type="scientific">Actibacterium lipolyticum</name>
    <dbReference type="NCBI Taxonomy" id="1524263"/>
    <lineage>
        <taxon>Bacteria</taxon>
        <taxon>Pseudomonadati</taxon>
        <taxon>Pseudomonadota</taxon>
        <taxon>Alphaproteobacteria</taxon>
        <taxon>Rhodobacterales</taxon>
        <taxon>Roseobacteraceae</taxon>
        <taxon>Actibacterium</taxon>
    </lineage>
</organism>
<protein>
    <recommendedName>
        <fullName evidence="4">Dihydrodipicolinate reductase</fullName>
    </recommendedName>
</protein>
<dbReference type="AlphaFoldDB" id="A0A238KJ61"/>
<feature type="chain" id="PRO_5013189739" description="Dihydrodipicolinate reductase" evidence="1">
    <location>
        <begin position="22"/>
        <end position="118"/>
    </location>
</feature>
<sequence>MRIVTASLATALTLLCAAASAQDGFRRIETAQQFQDAVVGKTLRAGDTYVEVRRNRKLTGKINGEPFTGAWEWRGAYFCRTIKLTPKNTDCQLWEVNGNQHSITRNKGTGKRVIYVAD</sequence>
<dbReference type="Proteomes" id="UP000202922">
    <property type="component" value="Unassembled WGS sequence"/>
</dbReference>
<evidence type="ECO:0000313" key="3">
    <source>
        <dbReference type="Proteomes" id="UP000202922"/>
    </source>
</evidence>
<dbReference type="RefSeq" id="WP_093967112.1">
    <property type="nucleotide sequence ID" value="NZ_FXYE01000002.1"/>
</dbReference>
<gene>
    <name evidence="2" type="ORF">COL8621_01887</name>
</gene>
<dbReference type="EMBL" id="FXYE01000002">
    <property type="protein sequence ID" value="SMX42096.1"/>
    <property type="molecule type" value="Genomic_DNA"/>
</dbReference>
<evidence type="ECO:0000256" key="1">
    <source>
        <dbReference type="SAM" id="SignalP"/>
    </source>
</evidence>
<feature type="signal peptide" evidence="1">
    <location>
        <begin position="1"/>
        <end position="21"/>
    </location>
</feature>
<proteinExistence type="predicted"/>
<evidence type="ECO:0008006" key="4">
    <source>
        <dbReference type="Google" id="ProtNLM"/>
    </source>
</evidence>
<name>A0A238KJ61_9RHOB</name>
<keyword evidence="1" id="KW-0732">Signal</keyword>
<accession>A0A238KJ61</accession>